<dbReference type="PRINTS" id="PR00984">
    <property type="entry name" value="TRNASYNTHILE"/>
</dbReference>
<keyword evidence="4 9" id="KW-0547">Nucleotide-binding</keyword>
<dbReference type="GO" id="GO:0002161">
    <property type="term" value="F:aminoacyl-tRNA deacylase activity"/>
    <property type="evidence" value="ECO:0007669"/>
    <property type="project" value="InterPro"/>
</dbReference>
<evidence type="ECO:0000256" key="4">
    <source>
        <dbReference type="ARBA" id="ARBA00022741"/>
    </source>
</evidence>
<dbReference type="Gene3D" id="3.90.740.10">
    <property type="entry name" value="Valyl/Leucyl/Isoleucyl-tRNA synthetase, editing domain"/>
    <property type="match status" value="1"/>
</dbReference>
<evidence type="ECO:0000256" key="5">
    <source>
        <dbReference type="ARBA" id="ARBA00022840"/>
    </source>
</evidence>
<organism evidence="13 14">
    <name type="scientific">Thecamonas trahens ATCC 50062</name>
    <dbReference type="NCBI Taxonomy" id="461836"/>
    <lineage>
        <taxon>Eukaryota</taxon>
        <taxon>Apusozoa</taxon>
        <taxon>Apusomonadida</taxon>
        <taxon>Apusomonadidae</taxon>
        <taxon>Thecamonas</taxon>
    </lineage>
</organism>
<dbReference type="GO" id="GO:0004822">
    <property type="term" value="F:isoleucine-tRNA ligase activity"/>
    <property type="evidence" value="ECO:0007669"/>
    <property type="project" value="UniProtKB-EC"/>
</dbReference>
<dbReference type="OMA" id="HCWRCKT"/>
<dbReference type="CDD" id="cd07960">
    <property type="entry name" value="Anticodon_Ia_Ile_BEm"/>
    <property type="match status" value="1"/>
</dbReference>
<evidence type="ECO:0000256" key="7">
    <source>
        <dbReference type="ARBA" id="ARBA00023146"/>
    </source>
</evidence>
<comment type="similarity">
    <text evidence="1 9">Belongs to the class-I aminoacyl-tRNA synthetase family.</text>
</comment>
<keyword evidence="6 9" id="KW-0648">Protein biosynthesis</keyword>
<dbReference type="EMBL" id="GL349493">
    <property type="protein sequence ID" value="KNC54989.1"/>
    <property type="molecule type" value="Genomic_DNA"/>
</dbReference>
<evidence type="ECO:0000259" key="11">
    <source>
        <dbReference type="Pfam" id="PF00133"/>
    </source>
</evidence>
<dbReference type="OrthoDB" id="10264412at2759"/>
<dbReference type="InterPro" id="IPR033708">
    <property type="entry name" value="Anticodon_Ile_BEm"/>
</dbReference>
<proteinExistence type="inferred from homology"/>
<feature type="domain" description="Methionyl/Valyl/Leucyl/Isoleucyl-tRNA synthetase anticodon-binding" evidence="12">
    <location>
        <begin position="739"/>
        <end position="896"/>
    </location>
</feature>
<dbReference type="InterPro" id="IPR009008">
    <property type="entry name" value="Val/Leu/Ile-tRNA-synth_edit"/>
</dbReference>
<evidence type="ECO:0000256" key="6">
    <source>
        <dbReference type="ARBA" id="ARBA00022917"/>
    </source>
</evidence>
<dbReference type="RefSeq" id="XP_013753434.1">
    <property type="nucleotide sequence ID" value="XM_013897980.1"/>
</dbReference>
<evidence type="ECO:0000259" key="12">
    <source>
        <dbReference type="Pfam" id="PF08264"/>
    </source>
</evidence>
<evidence type="ECO:0000256" key="3">
    <source>
        <dbReference type="ARBA" id="ARBA00022598"/>
    </source>
</evidence>
<dbReference type="GO" id="GO:0032543">
    <property type="term" value="P:mitochondrial translation"/>
    <property type="evidence" value="ECO:0007669"/>
    <property type="project" value="TreeGrafter"/>
</dbReference>
<reference evidence="13 14" key="1">
    <citation type="submission" date="2010-05" db="EMBL/GenBank/DDBJ databases">
        <title>The Genome Sequence of Thecamonas trahens ATCC 50062.</title>
        <authorList>
            <consortium name="The Broad Institute Genome Sequencing Platform"/>
            <person name="Russ C."/>
            <person name="Cuomo C."/>
            <person name="Shea T."/>
            <person name="Young S.K."/>
            <person name="Zeng Q."/>
            <person name="Koehrsen M."/>
            <person name="Haas B."/>
            <person name="Borodovsky M."/>
            <person name="Guigo R."/>
            <person name="Alvarado L."/>
            <person name="Berlin A."/>
            <person name="Bochicchio J."/>
            <person name="Borenstein D."/>
            <person name="Chapman S."/>
            <person name="Chen Z."/>
            <person name="Freedman E."/>
            <person name="Gellesch M."/>
            <person name="Goldberg J."/>
            <person name="Griggs A."/>
            <person name="Gujja S."/>
            <person name="Heilman E."/>
            <person name="Heiman D."/>
            <person name="Hepburn T."/>
            <person name="Howarth C."/>
            <person name="Jen D."/>
            <person name="Larson L."/>
            <person name="Mehta T."/>
            <person name="Park D."/>
            <person name="Pearson M."/>
            <person name="Roberts A."/>
            <person name="Saif S."/>
            <person name="Shenoy N."/>
            <person name="Sisk P."/>
            <person name="Stolte C."/>
            <person name="Sykes S."/>
            <person name="Thomson T."/>
            <person name="Walk T."/>
            <person name="White J."/>
            <person name="Yandava C."/>
            <person name="Burger G."/>
            <person name="Gray M.W."/>
            <person name="Holland P.W.H."/>
            <person name="King N."/>
            <person name="Lang F.B.F."/>
            <person name="Roger A.J."/>
            <person name="Ruiz-Trillo I."/>
            <person name="Lander E."/>
            <person name="Nusbaum C."/>
        </authorList>
    </citation>
    <scope>NUCLEOTIDE SEQUENCE [LARGE SCALE GENOMIC DNA]</scope>
    <source>
        <strain evidence="13 14">ATCC 50062</strain>
    </source>
</reference>
<dbReference type="InterPro" id="IPR014729">
    <property type="entry name" value="Rossmann-like_a/b/a_fold"/>
</dbReference>
<feature type="domain" description="Aminoacyl-tRNA synthetase class Ia" evidence="11">
    <location>
        <begin position="21"/>
        <end position="107"/>
    </location>
</feature>
<dbReference type="GO" id="GO:0000049">
    <property type="term" value="F:tRNA binding"/>
    <property type="evidence" value="ECO:0007669"/>
    <property type="project" value="InterPro"/>
</dbReference>
<dbReference type="InterPro" id="IPR013155">
    <property type="entry name" value="M/V/L/I-tRNA-synth_anticd-bd"/>
</dbReference>
<dbReference type="PANTHER" id="PTHR42765">
    <property type="entry name" value="SOLEUCYL-TRNA SYNTHETASE"/>
    <property type="match status" value="1"/>
</dbReference>
<gene>
    <name evidence="13" type="ORF">AMSG_10236</name>
</gene>
<dbReference type="InterPro" id="IPR023585">
    <property type="entry name" value="Ile-tRNA-ligase_type1"/>
</dbReference>
<dbReference type="SUPFAM" id="SSF47323">
    <property type="entry name" value="Anticodon-binding domain of a subclass of class I aminoacyl-tRNA synthetases"/>
    <property type="match status" value="1"/>
</dbReference>
<dbReference type="Gene3D" id="3.40.50.620">
    <property type="entry name" value="HUPs"/>
    <property type="match status" value="2"/>
</dbReference>
<dbReference type="eggNOG" id="KOG0433">
    <property type="taxonomic scope" value="Eukaryota"/>
</dbReference>
<dbReference type="AlphaFoldDB" id="A0A0L0DRM9"/>
<evidence type="ECO:0000256" key="10">
    <source>
        <dbReference type="SAM" id="Coils"/>
    </source>
</evidence>
<evidence type="ECO:0000256" key="1">
    <source>
        <dbReference type="ARBA" id="ARBA00005594"/>
    </source>
</evidence>
<dbReference type="Proteomes" id="UP000054408">
    <property type="component" value="Unassembled WGS sequence"/>
</dbReference>
<evidence type="ECO:0000256" key="9">
    <source>
        <dbReference type="RuleBase" id="RU363035"/>
    </source>
</evidence>
<protein>
    <recommendedName>
        <fullName evidence="2">isoleucine--tRNA ligase</fullName>
        <ecNumber evidence="2">6.1.1.5</ecNumber>
    </recommendedName>
    <alternativeName>
        <fullName evidence="8">Isoleucyl-tRNA synthetase</fullName>
    </alternativeName>
</protein>
<dbReference type="NCBIfam" id="TIGR00392">
    <property type="entry name" value="ileS"/>
    <property type="match status" value="1"/>
</dbReference>
<keyword evidence="14" id="KW-1185">Reference proteome</keyword>
<dbReference type="SUPFAM" id="SSF50677">
    <property type="entry name" value="ValRS/IleRS/LeuRS editing domain"/>
    <property type="match status" value="1"/>
</dbReference>
<evidence type="ECO:0000313" key="14">
    <source>
        <dbReference type="Proteomes" id="UP000054408"/>
    </source>
</evidence>
<dbReference type="GeneID" id="25568510"/>
<dbReference type="PROSITE" id="PS00178">
    <property type="entry name" value="AA_TRNA_LIGASE_I"/>
    <property type="match status" value="1"/>
</dbReference>
<dbReference type="Pfam" id="PF00133">
    <property type="entry name" value="tRNA-synt_1"/>
    <property type="match status" value="2"/>
</dbReference>
<dbReference type="GO" id="GO:0005739">
    <property type="term" value="C:mitochondrion"/>
    <property type="evidence" value="ECO:0007669"/>
    <property type="project" value="TreeGrafter"/>
</dbReference>
<dbReference type="GO" id="GO:0005524">
    <property type="term" value="F:ATP binding"/>
    <property type="evidence" value="ECO:0007669"/>
    <property type="project" value="UniProtKB-KW"/>
</dbReference>
<keyword evidence="5 9" id="KW-0067">ATP-binding</keyword>
<dbReference type="InterPro" id="IPR001412">
    <property type="entry name" value="aa-tRNA-synth_I_CS"/>
</dbReference>
<dbReference type="InterPro" id="IPR002300">
    <property type="entry name" value="aa-tRNA-synth_Ia"/>
</dbReference>
<feature type="domain" description="Aminoacyl-tRNA synthetase class Ia" evidence="11">
    <location>
        <begin position="142"/>
        <end position="692"/>
    </location>
</feature>
<dbReference type="HAMAP" id="MF_02002">
    <property type="entry name" value="Ile_tRNA_synth_type1"/>
    <property type="match status" value="1"/>
</dbReference>
<evidence type="ECO:0000256" key="8">
    <source>
        <dbReference type="ARBA" id="ARBA00032665"/>
    </source>
</evidence>
<keyword evidence="3 9" id="KW-0436">Ligase</keyword>
<dbReference type="Gene3D" id="1.10.10.830">
    <property type="entry name" value="Ile-tRNA synthetase CP2 domain-like"/>
    <property type="match status" value="1"/>
</dbReference>
<dbReference type="SUPFAM" id="SSF52374">
    <property type="entry name" value="Nucleotidylyl transferase"/>
    <property type="match status" value="1"/>
</dbReference>
<dbReference type="EC" id="6.1.1.5" evidence="2"/>
<dbReference type="InterPro" id="IPR009080">
    <property type="entry name" value="tRNAsynth_Ia_anticodon-bd"/>
</dbReference>
<dbReference type="GO" id="GO:0006428">
    <property type="term" value="P:isoleucyl-tRNA aminoacylation"/>
    <property type="evidence" value="ECO:0007669"/>
    <property type="project" value="InterPro"/>
</dbReference>
<name>A0A0L0DRM9_THETB</name>
<dbReference type="Gene3D" id="1.10.730.20">
    <property type="match status" value="1"/>
</dbReference>
<evidence type="ECO:0000313" key="13">
    <source>
        <dbReference type="EMBL" id="KNC54989.1"/>
    </source>
</evidence>
<keyword evidence="7 9" id="KW-0030">Aminoacyl-tRNA synthetase</keyword>
<keyword evidence="10" id="KW-0175">Coiled coil</keyword>
<dbReference type="InterPro" id="IPR002301">
    <property type="entry name" value="Ile-tRNA-ligase"/>
</dbReference>
<dbReference type="InterPro" id="IPR050081">
    <property type="entry name" value="Ile-tRNA_ligase"/>
</dbReference>
<dbReference type="Pfam" id="PF08264">
    <property type="entry name" value="Anticodon_1"/>
    <property type="match status" value="1"/>
</dbReference>
<dbReference type="STRING" id="461836.A0A0L0DRM9"/>
<feature type="coiled-coil region" evidence="10">
    <location>
        <begin position="89"/>
        <end position="135"/>
    </location>
</feature>
<evidence type="ECO:0000256" key="2">
    <source>
        <dbReference type="ARBA" id="ARBA00013165"/>
    </source>
</evidence>
<dbReference type="PANTHER" id="PTHR42765:SF1">
    <property type="entry name" value="ISOLEUCINE--TRNA LIGASE, MITOCHONDRIAL"/>
    <property type="match status" value="1"/>
</dbReference>
<sequence length="979" mass="104140">MRADAAVREKEKMETTTTQLYQWSHDQRTAGARPPFVLHDGPPFANGRLHMGHALNKILKDVINRHALLSGSAVHYVPGWDTHGLPIELKALDAARKDSAKAIKKIKKELKRAIKAEAGDEVARLEAQLAAAQSAAAGREPTKIRKLAAEFAASAATEQKDALLRWGVMGDYDNAYYTMAPAYEAAQLELWSSLYHRGLFSRRLKPVYWSPSTQTALAEAELEYKPHTSTAVHVAFRARASDQLLAALGVDLAPRPIDAVAWTTTPWTLVANQGLAFGPALDYALVESGAAADAPLVLVASARIGALVDAGVLPSSPRVVADGLSAEAIAGTVFSNPVVAERDSVALMGDHVTDDAGTGVVHTAPGHGAEDYTAMARAGLLNTDDPLFCPVDGAGKYTDALASVGLGQLVGQPVLDAGTKSVVELLHAAENAPLLAAAPLEHSYPYDWRTAKPIIFRATMQWFMDLSAVKGAALNALDDVTMVPPEGAARLAGMIGTRDEWCISRQRVWGVPIPVFYHRETGEVLATRESLSHVVELVARHGTNAWFDRPVSELLPASLADEAHKYVKSVDTMDVWFDSGSSWYAVLAKSLGSPVQADVYLEGSDQHRGWFQSSLITSSALQDPPRAPYKTLITNGFVLDGAGNKMAKSLGNVVDPDQVVHGGANAKKEPPYGADVLRLWVAAQEYTRDVRLGPQGLSSAADTYRKLRNTAKFVLGNIADAPAELLMAAGAPAAASPLDRLVLSSLHELNTKVQAAYSSYAFHAGLFALLNYVNTFLSAFYLDSAKDTLYAEAADDSARRAVQYVLYRALDVVTRAAAPIAPFLAEEVWGHMPLDTRRDDHFSLFQSGYAETGPLRDPASDALRDALLDLRGEANKALEGLRQAKAIGGSLEAQVVVAADVLPESLAAWLATLSPGDLANVFGVSSAQLESSAATGGATVLAAPASGSKCDRCWKVTPDVSGGGLCGRCAAVVGGEAAM</sequence>
<accession>A0A0L0DRM9</accession>